<dbReference type="InterPro" id="IPR014710">
    <property type="entry name" value="RmlC-like_jellyroll"/>
</dbReference>
<keyword evidence="7 8" id="KW-0413">Isomerase</keyword>
<evidence type="ECO:0000256" key="4">
    <source>
        <dbReference type="ARBA" id="ARBA00012547"/>
    </source>
</evidence>
<proteinExistence type="inferred from homology"/>
<dbReference type="CDD" id="cd20294">
    <property type="entry name" value="cupin_KduI_N"/>
    <property type="match status" value="1"/>
</dbReference>
<evidence type="ECO:0000313" key="8">
    <source>
        <dbReference type="EMBL" id="PVG83814.1"/>
    </source>
</evidence>
<sequence length="272" mass="30101">MTDVRFATHPTEMDRLTPAELRERFVLEELFVPGEVRFTLTHHDRILIGGALPDGGTLDVPVPDEIRAEQLTDRREVGIACLEGSGAVHVGDEVHEVATEDIVYVGKGSGPLRVSGDAVFYLISGPAHEALPTTVARRDEVETVPLGDQEHANVRTIRKYIHQDGVQSCTLAMGITTIEPGSVWNTMPCHTHDRRTEIYLYFGVPEDQRVIHLCGRPDSTRSLVMADKQAVISPAWSVHFGAGTASYRFVWSTAGENLTYTDMDPVDTRDLR</sequence>
<dbReference type="InterPro" id="IPR007045">
    <property type="entry name" value="KduI"/>
</dbReference>
<comment type="caution">
    <text evidence="8">The sequence shown here is derived from an EMBL/GenBank/DDBJ whole genome shotgun (WGS) entry which is preliminary data.</text>
</comment>
<dbReference type="EC" id="5.3.1.17" evidence="4"/>
<reference evidence="8 9" key="1">
    <citation type="submission" date="2018-04" db="EMBL/GenBank/DDBJ databases">
        <title>Genome of Nocardioides gansuensis WSJ-1.</title>
        <authorList>
            <person name="Wu S."/>
            <person name="Wang G."/>
        </authorList>
    </citation>
    <scope>NUCLEOTIDE SEQUENCE [LARGE SCALE GENOMIC DNA]</scope>
    <source>
        <strain evidence="8 9">WSJ-1</strain>
    </source>
</reference>
<keyword evidence="9" id="KW-1185">Reference proteome</keyword>
<dbReference type="GO" id="GO:0042840">
    <property type="term" value="P:D-glucuronate catabolic process"/>
    <property type="evidence" value="ECO:0007669"/>
    <property type="project" value="TreeGrafter"/>
</dbReference>
<dbReference type="GO" id="GO:0019698">
    <property type="term" value="P:D-galacturonate catabolic process"/>
    <property type="evidence" value="ECO:0007669"/>
    <property type="project" value="TreeGrafter"/>
</dbReference>
<dbReference type="GO" id="GO:0045490">
    <property type="term" value="P:pectin catabolic process"/>
    <property type="evidence" value="ECO:0007669"/>
    <property type="project" value="InterPro"/>
</dbReference>
<dbReference type="EMBL" id="QDGZ01000002">
    <property type="protein sequence ID" value="PVG83814.1"/>
    <property type="molecule type" value="Genomic_DNA"/>
</dbReference>
<evidence type="ECO:0000256" key="2">
    <source>
        <dbReference type="ARBA" id="ARBA00001947"/>
    </source>
</evidence>
<dbReference type="OrthoDB" id="9770644at2"/>
<evidence type="ECO:0000256" key="3">
    <source>
        <dbReference type="ARBA" id="ARBA00008086"/>
    </source>
</evidence>
<dbReference type="InterPro" id="IPR021120">
    <property type="entry name" value="KduI/IolB_isomerase"/>
</dbReference>
<accession>A0A2T8FDM8</accession>
<dbReference type="CDD" id="cd20491">
    <property type="entry name" value="cupin_KduI_C"/>
    <property type="match status" value="1"/>
</dbReference>
<dbReference type="RefSeq" id="WP_116571288.1">
    <property type="nucleotide sequence ID" value="NZ_QDGZ01000002.1"/>
</dbReference>
<evidence type="ECO:0000256" key="5">
    <source>
        <dbReference type="ARBA" id="ARBA00022723"/>
    </source>
</evidence>
<dbReference type="GO" id="GO:0046872">
    <property type="term" value="F:metal ion binding"/>
    <property type="evidence" value="ECO:0007669"/>
    <property type="project" value="UniProtKB-KW"/>
</dbReference>
<evidence type="ECO:0000256" key="1">
    <source>
        <dbReference type="ARBA" id="ARBA00000552"/>
    </source>
</evidence>
<name>A0A2T8FDM8_9ACTN</name>
<dbReference type="Gene3D" id="2.60.120.10">
    <property type="entry name" value="Jelly Rolls"/>
    <property type="match status" value="1"/>
</dbReference>
<dbReference type="InterPro" id="IPR011051">
    <property type="entry name" value="RmlC_Cupin_sf"/>
</dbReference>
<organism evidence="8 9">
    <name type="scientific">Nocardioides gansuensis</name>
    <dbReference type="NCBI Taxonomy" id="2138300"/>
    <lineage>
        <taxon>Bacteria</taxon>
        <taxon>Bacillati</taxon>
        <taxon>Actinomycetota</taxon>
        <taxon>Actinomycetes</taxon>
        <taxon>Propionibacteriales</taxon>
        <taxon>Nocardioidaceae</taxon>
        <taxon>Nocardioides</taxon>
    </lineage>
</organism>
<dbReference type="GO" id="GO:0008697">
    <property type="term" value="F:4-deoxy-L-threo-5-hexosulose-uronate ketol-isomerase activity"/>
    <property type="evidence" value="ECO:0007669"/>
    <property type="project" value="UniProtKB-EC"/>
</dbReference>
<dbReference type="Proteomes" id="UP000246018">
    <property type="component" value="Unassembled WGS sequence"/>
</dbReference>
<dbReference type="NCBIfam" id="NF002091">
    <property type="entry name" value="PRK00924.1"/>
    <property type="match status" value="1"/>
</dbReference>
<dbReference type="Gene3D" id="2.60.120.520">
    <property type="entry name" value="pectin degrading enzyme 5-keto 4- deoxyuronate isomerase, domain 1"/>
    <property type="match status" value="1"/>
</dbReference>
<evidence type="ECO:0000313" key="9">
    <source>
        <dbReference type="Proteomes" id="UP000246018"/>
    </source>
</evidence>
<evidence type="ECO:0000256" key="7">
    <source>
        <dbReference type="ARBA" id="ARBA00023235"/>
    </source>
</evidence>
<dbReference type="AlphaFoldDB" id="A0A2T8FDM8"/>
<dbReference type="InterPro" id="IPR027449">
    <property type="entry name" value="KduI_N"/>
</dbReference>
<dbReference type="PANTHER" id="PTHR38461:SF1">
    <property type="entry name" value="4-DEOXY-L-THREO-5-HEXOSULOSE-URONATE KETOL-ISOMERASE"/>
    <property type="match status" value="1"/>
</dbReference>
<comment type="catalytic activity">
    <reaction evidence="1">
        <text>5-dehydro-4-deoxy-D-glucuronate = 3-deoxy-D-glycero-2,5-hexodiulosonate</text>
        <dbReference type="Rhea" id="RHEA:23896"/>
        <dbReference type="ChEBI" id="CHEBI:17117"/>
        <dbReference type="ChEBI" id="CHEBI:29071"/>
        <dbReference type="EC" id="5.3.1.17"/>
    </reaction>
</comment>
<gene>
    <name evidence="8" type="ORF">DDE18_05775</name>
</gene>
<comment type="similarity">
    <text evidence="3">Belongs to the KduI family.</text>
</comment>
<dbReference type="SUPFAM" id="SSF51182">
    <property type="entry name" value="RmlC-like cupins"/>
    <property type="match status" value="1"/>
</dbReference>
<keyword evidence="6" id="KW-0862">Zinc</keyword>
<comment type="cofactor">
    <cofactor evidence="2">
        <name>Zn(2+)</name>
        <dbReference type="ChEBI" id="CHEBI:29105"/>
    </cofactor>
</comment>
<evidence type="ECO:0000256" key="6">
    <source>
        <dbReference type="ARBA" id="ARBA00022833"/>
    </source>
</evidence>
<dbReference type="Pfam" id="PF04962">
    <property type="entry name" value="KduI"/>
    <property type="match status" value="1"/>
</dbReference>
<dbReference type="PANTHER" id="PTHR38461">
    <property type="entry name" value="4-DEOXY-L-THREO-5-HEXOSULOSE-URONATE KETOL-ISOMERASE"/>
    <property type="match status" value="1"/>
</dbReference>
<protein>
    <recommendedName>
        <fullName evidence="4">5-dehydro-4-deoxy-D-glucuronate isomerase</fullName>
        <ecNumber evidence="4">5.3.1.17</ecNumber>
    </recommendedName>
</protein>
<keyword evidence="5" id="KW-0479">Metal-binding</keyword>